<feature type="non-terminal residue" evidence="1">
    <location>
        <position position="1"/>
    </location>
</feature>
<dbReference type="EMBL" id="CAMGYJ010000004">
    <property type="protein sequence ID" value="CAI0401001.1"/>
    <property type="molecule type" value="Genomic_DNA"/>
</dbReference>
<dbReference type="Proteomes" id="UP001154282">
    <property type="component" value="Unassembled WGS sequence"/>
</dbReference>
<accession>A0AAV0IXF3</accession>
<sequence>GEQCGFSTELSQKRCGGAPQVVFHPRHSRRSSSRDTWCICRPSPRKSALADPPDFSLSLSSSRSLISGFKITRLKFSVIFDNAGAGLPLVVILALRSISTASFFAAHRQSAAPLKLSNASKTKTSVSEQCHVSRFRFMADVDFSSCMLAGALWIPYVFLTNGGGFRESIRALELSTLLGINASSLQVLQGHTPFIFIFLKLVTSLY</sequence>
<keyword evidence="2" id="KW-1185">Reference proteome</keyword>
<reference evidence="1" key="1">
    <citation type="submission" date="2022-08" db="EMBL/GenBank/DDBJ databases">
        <authorList>
            <person name="Gutierrez-Valencia J."/>
        </authorList>
    </citation>
    <scope>NUCLEOTIDE SEQUENCE</scope>
</reference>
<organism evidence="1 2">
    <name type="scientific">Linum tenue</name>
    <dbReference type="NCBI Taxonomy" id="586396"/>
    <lineage>
        <taxon>Eukaryota</taxon>
        <taxon>Viridiplantae</taxon>
        <taxon>Streptophyta</taxon>
        <taxon>Embryophyta</taxon>
        <taxon>Tracheophyta</taxon>
        <taxon>Spermatophyta</taxon>
        <taxon>Magnoliopsida</taxon>
        <taxon>eudicotyledons</taxon>
        <taxon>Gunneridae</taxon>
        <taxon>Pentapetalae</taxon>
        <taxon>rosids</taxon>
        <taxon>fabids</taxon>
        <taxon>Malpighiales</taxon>
        <taxon>Linaceae</taxon>
        <taxon>Linum</taxon>
    </lineage>
</organism>
<name>A0AAV0IXF3_9ROSI</name>
<evidence type="ECO:0000313" key="1">
    <source>
        <dbReference type="EMBL" id="CAI0401001.1"/>
    </source>
</evidence>
<gene>
    <name evidence="1" type="ORF">LITE_LOCUS11000</name>
</gene>
<comment type="caution">
    <text evidence="1">The sequence shown here is derived from an EMBL/GenBank/DDBJ whole genome shotgun (WGS) entry which is preliminary data.</text>
</comment>
<evidence type="ECO:0000313" key="2">
    <source>
        <dbReference type="Proteomes" id="UP001154282"/>
    </source>
</evidence>
<proteinExistence type="predicted"/>
<dbReference type="AlphaFoldDB" id="A0AAV0IXF3"/>
<protein>
    <submittedName>
        <fullName evidence="1">Uncharacterized protein</fullName>
    </submittedName>
</protein>